<dbReference type="Proteomes" id="UP001466933">
    <property type="component" value="Unassembled WGS sequence"/>
</dbReference>
<dbReference type="InterPro" id="IPR010069">
    <property type="entry name" value="CdiA_FHA1_rpt"/>
</dbReference>
<dbReference type="NCBIfam" id="TIGR01731">
    <property type="entry name" value="fil_hemag_20aa"/>
    <property type="match status" value="21"/>
</dbReference>
<dbReference type="SMART" id="SM00912">
    <property type="entry name" value="Haemagg_act"/>
    <property type="match status" value="1"/>
</dbReference>
<comment type="caution">
    <text evidence="2">The sequence shown here is derived from an EMBL/GenBank/DDBJ whole genome shotgun (WGS) entry which is preliminary data.</text>
</comment>
<accession>A0ABU9WP28</accession>
<dbReference type="NCBIfam" id="TIGR01901">
    <property type="entry name" value="adhes_NPXG"/>
    <property type="match status" value="1"/>
</dbReference>
<sequence length="3239" mass="325148">MSLARRIFRKKSIMNSGIFRLVFNAVRGMLVAVDEHTSAHGGGERGRVRRTVHAESVESGISIWFAARAIAFASLCTFGMQPLVAEAQATLPITPDRSGPTHPVVGVSASGVPLVNITAPKNGVSLNSFTQYNVGTKGAVLVNSGRNSQTQLAGWVQGNPFLGNNTARVIVNQVTSGNPSRLLGPTEIAGNRANLVIANPAGITCAGCGFLNVPRVTLTTGMSTFNPDGTLAGFNVKQGHIGVDGAGLDAHGSAIDLIARAMTINGQVWADSINAVAGANRVDYASNTAHAQSGTGATPGVAIDVQALGSMFANSVRMIGTEAGVGVRDAGSVTSLTGDIHVSNNGDVTIAPTARLQSAANTRIEGANVAQQGSIVSAQATDLNASQALSNAGTIASGGNTNLMAATSFTNSGQAYAGADSAGDLVGGGSITARAANVASSGTLAAGDNVNLFANDVTLDHGTVNAASAINVTTNGTLSNVGGTMTGQNLTLDAGQLVNDSGAISSQHLANVTAQAVSNRAGTLVADALSLKSAGVIDNTRGKLIARTAQVAATDFTNAAGEIGTSTGALALTATGSVLNDDGKIAGGNGLALTANTVSNAQGQIGSVAGDTSLDVTLSLNNASGKIASGNDLSIHTAHLDNAAGSIAADAARITANDVVNTGGRIDTTGALAVTATNTISNRSGAMVGGNGLSVTASSIGNASGTIGSAAGDTTLRATQSLTNTGGTVSSAGALVVASDTIDNSNGSMAAERGAQIRTGDLVNAGGQIGSSSDALSLNATRTVSNDSGKLIGATGLSATAAALGNHAGQIGTTTGDMTLTVSQALDNTQGKIAAAGVLNTHAGTFDNSQGAVSADAAKLDVTSALTNTDGTIAATNETTVAAQTVTNHRGTIGSVSGALSVTTSGTTDNAGGKLLASGDTSLTNAGLLNAGGTITGTNVTLASGQHAIDNTLGNVAASQSLTSRSSAFDNRSGLVQATGALDVDTRGRTFDNGVLAGQSTGGQVLGNGVTLTTGALSNAGGAISSSGAATVNATSVTNDAGSLVADGALTVRSAGTVSNVAGQIGGNSDVTVSGTTVDNTRGAMHASSTLSVTGDTIRNAQTANSTLPTTAGVPGLAAGMEGASVALGANHAIDNTAGAIRADKDAQLAAPTIDNTSGSIQSKGTATLAAANALINRQGDINGSQRLTISTGTLDNDGKLQSMGDVTVTTQGDLTNTGQIVAGHDLKTTAGGMLDNSGTLSAGNATKVNAHSIRNRATGEIIGGKATNVHANQSITNEGLIDGGATTVTAGDTVTNAGGRIYGDTVAVRANTVVNDRNDHGVGGVIASRGDVDIGAQTLRNRNDALIYASNDIRVGGTLDANHQATGSAQTVTNDGAQIDAGRDVTIGATRFENLNSNFRTSTVTTDSGNVLWYQVPGSTERIDSSTVYLYQKNSQEIRPGIDYRWALDDDQKFILLPSTQYPFAEYAKYTMNGVAGRIDDTAYPAANFVNGDKAAQTGAYRTVPADIWAQFGVAPPPDENPAWTTQGPFLMSMIGGILSGRRGVGNDWFTVKPPTEADVTGAKPPPFGQPSPSCLTSTHAACAPFQQWYNATVAAYRNLNQALAGYNADVAGRLVQTYTVYSVDVKSTKDVVTASQPGTITSGRHITIDTASGVNDKSRIVAGDGNQPKNVQNIGATGTETFTGSGDAIYTWVQSAGAFRGDERATSSTQYSPAIPSQTIDLPVVLTDPGKPSTPVKSVAVATSAAQGASGSGVTPVAGKEVGGQVRVDTGVSGVDVGAVSAVKAQVGDVVVRTVTPNTRLPNNALYRVTSDPGSRFLIESDPRFTDYRKWLSSDTMLEALKVDPNAVLKRIGDGFYEQQLIQQQIIHATGQRFIGDYTDNQREYEALMANGVKVSQQFGLNVGTALTDAQMAALTSDIVWLVNQTVTMPDGSQQTVLVPQVYLRANAADVTGEGTIVAGKNVTIESDGAYKNTGTIASRNVTIIHADSIDNSGTVSGGTVLASANQDLNNLGGLIQGNTVALSAGRDLNLTSTTSSAKAANGSATGIDRVSTVNAGTLQAVAGRNLNANAAVIATTGDAVLAAENDVNLNAVRQSSQDAVKWDARNHAEHAASSDTGTQIATGGNLAIVAGHDVNTTAAYANAQGAIGISAGHDVNLNAGERSASANDEHYRKEHGFLSSKSTHTIDSSSYTHAVGTTLSGNAVVVQAGNDLTAKAATIAATHDVNLVAGHDLTVTTADTASSEYHYKDVKKSGLGSAGAGISYGTNQTIDTSRDTVKGSQGSLIGSTDGSVVMQAGNKLHVTGSDIVARNDVIGIAKEVVIDASRTDRHHEETHEVKTSGFTLAVKSPVIDAVQNVNQQAQGAGGSQDGRAAALHAIAAAGGMADLVGATGNLTNALNDPKGKVDAKVELSFGSSHSKSTFTADSTRSNGSTVKAGGTAAFVATGDKNAGQGNVTIQGSDVTAKNVLLEAANKVNLINSTDTDSTRSTNESKSAGVGVSYGTGGFGVSASMSRAHGDANSDAATQNNTHINAANTVTIVSGGDTNIVGANVNANKVIADVGGNLNLASVQDMSQSAAHQSSSGGGFNASMGGASARVSMQNGRASGNYAGVHEQTGIQAGDGGFDITVKGNTDLKGAYIASTATRDKNQLTTGTLTFSDIQNHSAYDASSFGVSAGGGVGNGGNNYATHGSTSGKNTGGALPLYVSESDSSSATTKSAVSAGSIAITDQANQKQDLGTLERDTSNLNGTVGKTPDLQQVLGNQADLINAAQAAAETIAKQVGSYADKKRDEALRNADGTSDPVLKAQYQQDAKDWAEGGDSRAALHVAGGALTGGLTGGGLGAVGGAAGAGVSAKLSPELNEIAKSIKDAGPTGNANVDELLGNLATNVLAGGAGALVGGGTGAMAGAGVDRFNRQLHPDEKKWINEQEATYAKKYGLTLEQAHNELTTQANLQVQNGSPGTSNQRASDFLRQAHGMLDADGNSTLGYMFRVTPEQKANVEMYANHYPNGVGMNVPDGQAIANSAGRDKGLQSTYEKLVLGAAVGAATIAVGGPIAALPGAPIFSTGGALGSGALASPVGTGTISAGITAGAQYYKDGKMNLVDVAGAFGTGVAGSYGGLLWNVGVNTIGGATTTALNNILQGKDDSIVGVAITNGALSSLGYGFGKLGEFGVSSALKPTINTPNWASSGSWSSSGWNLFRPNSAGAVGGTVMGGMGQEAAGAMLPSTNSGGQKK</sequence>
<dbReference type="Pfam" id="PF13332">
    <property type="entry name" value="Fil_haemagg_2"/>
    <property type="match status" value="3"/>
</dbReference>
<keyword evidence="3" id="KW-1185">Reference proteome</keyword>
<dbReference type="InterPro" id="IPR008619">
    <property type="entry name" value="Filamentous_hemagglutn_rpt"/>
</dbReference>
<evidence type="ECO:0000259" key="1">
    <source>
        <dbReference type="SMART" id="SM00912"/>
    </source>
</evidence>
<reference evidence="2 3" key="1">
    <citation type="submission" date="2024-05" db="EMBL/GenBank/DDBJ databases">
        <title>Burkholderia sp. Nov. a novel bacteria isolated from rhizosphere soil of Camellia sinensis.</title>
        <authorList>
            <person name="Dong Y."/>
        </authorList>
    </citation>
    <scope>NUCLEOTIDE SEQUENCE [LARGE SCALE GENOMIC DNA]</scope>
    <source>
        <strain evidence="2 3">GS2Y</strain>
    </source>
</reference>
<feature type="domain" description="Filamentous haemagglutinin FhaB/tRNA nuclease CdiA-like TPS" evidence="1">
    <location>
        <begin position="109"/>
        <end position="228"/>
    </location>
</feature>
<dbReference type="InterPro" id="IPR008638">
    <property type="entry name" value="FhaB/CdiA-like_TPS"/>
</dbReference>
<dbReference type="EMBL" id="JBCPYA010000009">
    <property type="protein sequence ID" value="MEN2472540.1"/>
    <property type="molecule type" value="Genomic_DNA"/>
</dbReference>
<dbReference type="InterPro" id="IPR024973">
    <property type="entry name" value="ESPR"/>
</dbReference>
<dbReference type="InterPro" id="IPR025157">
    <property type="entry name" value="Hemagglutinin_rpt"/>
</dbReference>
<dbReference type="Gene3D" id="2.160.20.10">
    <property type="entry name" value="Single-stranded right-handed beta-helix, Pectin lyase-like"/>
    <property type="match status" value="1"/>
</dbReference>
<evidence type="ECO:0000313" key="2">
    <source>
        <dbReference type="EMBL" id="MEN2472540.1"/>
    </source>
</evidence>
<protein>
    <submittedName>
        <fullName evidence="2">Hemagglutinin repeat-containing protein</fullName>
    </submittedName>
</protein>
<dbReference type="Pfam" id="PF13018">
    <property type="entry name" value="ESPR"/>
    <property type="match status" value="1"/>
</dbReference>
<dbReference type="SUPFAM" id="SSF51126">
    <property type="entry name" value="Pectin lyase-like"/>
    <property type="match status" value="1"/>
</dbReference>
<name>A0ABU9WP28_9BURK</name>
<dbReference type="Pfam" id="PF05594">
    <property type="entry name" value="Fil_haemagg"/>
    <property type="match status" value="9"/>
</dbReference>
<dbReference type="Pfam" id="PF05860">
    <property type="entry name" value="TPS"/>
    <property type="match status" value="1"/>
</dbReference>
<dbReference type="InterPro" id="IPR011050">
    <property type="entry name" value="Pectin_lyase_fold/virulence"/>
</dbReference>
<gene>
    <name evidence="2" type="ORF">VOI36_21775</name>
</gene>
<evidence type="ECO:0000313" key="3">
    <source>
        <dbReference type="Proteomes" id="UP001466933"/>
    </source>
</evidence>
<organism evidence="2 3">
    <name type="scientific">Burkholderia theae</name>
    <dbReference type="NCBI Taxonomy" id="3143496"/>
    <lineage>
        <taxon>Bacteria</taxon>
        <taxon>Pseudomonadati</taxon>
        <taxon>Pseudomonadota</taxon>
        <taxon>Betaproteobacteria</taxon>
        <taxon>Burkholderiales</taxon>
        <taxon>Burkholderiaceae</taxon>
        <taxon>Burkholderia</taxon>
    </lineage>
</organism>
<dbReference type="InterPro" id="IPR012334">
    <property type="entry name" value="Pectin_lyas_fold"/>
</dbReference>
<proteinExistence type="predicted"/>